<keyword evidence="3" id="KW-1185">Reference proteome</keyword>
<reference evidence="2" key="1">
    <citation type="journal article" date="2020" name="Stud. Mycol.">
        <title>101 Dothideomycetes genomes: a test case for predicting lifestyles and emergence of pathogens.</title>
        <authorList>
            <person name="Haridas S."/>
            <person name="Albert R."/>
            <person name="Binder M."/>
            <person name="Bloem J."/>
            <person name="Labutti K."/>
            <person name="Salamov A."/>
            <person name="Andreopoulos B."/>
            <person name="Baker S."/>
            <person name="Barry K."/>
            <person name="Bills G."/>
            <person name="Bluhm B."/>
            <person name="Cannon C."/>
            <person name="Castanera R."/>
            <person name="Culley D."/>
            <person name="Daum C."/>
            <person name="Ezra D."/>
            <person name="Gonzalez J."/>
            <person name="Henrissat B."/>
            <person name="Kuo A."/>
            <person name="Liang C."/>
            <person name="Lipzen A."/>
            <person name="Lutzoni F."/>
            <person name="Magnuson J."/>
            <person name="Mondo S."/>
            <person name="Nolan M."/>
            <person name="Ohm R."/>
            <person name="Pangilinan J."/>
            <person name="Park H.-J."/>
            <person name="Ramirez L."/>
            <person name="Alfaro M."/>
            <person name="Sun H."/>
            <person name="Tritt A."/>
            <person name="Yoshinaga Y."/>
            <person name="Zwiers L.-H."/>
            <person name="Turgeon B."/>
            <person name="Goodwin S."/>
            <person name="Spatafora J."/>
            <person name="Crous P."/>
            <person name="Grigoriev I."/>
        </authorList>
    </citation>
    <scope>NUCLEOTIDE SEQUENCE</scope>
    <source>
        <strain evidence="2">CBS 279.74</strain>
    </source>
</reference>
<keyword evidence="1" id="KW-0812">Transmembrane</keyword>
<protein>
    <submittedName>
        <fullName evidence="2">Uncharacterized protein</fullName>
    </submittedName>
</protein>
<keyword evidence="1" id="KW-0472">Membrane</keyword>
<dbReference type="Proteomes" id="UP000799428">
    <property type="component" value="Unassembled WGS sequence"/>
</dbReference>
<accession>A0A6G1JUX7</accession>
<dbReference type="AlphaFoldDB" id="A0A6G1JUX7"/>
<evidence type="ECO:0000256" key="1">
    <source>
        <dbReference type="SAM" id="Phobius"/>
    </source>
</evidence>
<feature type="transmembrane region" description="Helical" evidence="1">
    <location>
        <begin position="6"/>
        <end position="30"/>
    </location>
</feature>
<proteinExistence type="predicted"/>
<keyword evidence="1" id="KW-1133">Transmembrane helix</keyword>
<evidence type="ECO:0000313" key="2">
    <source>
        <dbReference type="EMBL" id="KAF2704055.1"/>
    </source>
</evidence>
<gene>
    <name evidence="2" type="ORF">K504DRAFT_538511</name>
</gene>
<dbReference type="EMBL" id="MU005784">
    <property type="protein sequence ID" value="KAF2704055.1"/>
    <property type="molecule type" value="Genomic_DNA"/>
</dbReference>
<organism evidence="2 3">
    <name type="scientific">Pleomassaria siparia CBS 279.74</name>
    <dbReference type="NCBI Taxonomy" id="1314801"/>
    <lineage>
        <taxon>Eukaryota</taxon>
        <taxon>Fungi</taxon>
        <taxon>Dikarya</taxon>
        <taxon>Ascomycota</taxon>
        <taxon>Pezizomycotina</taxon>
        <taxon>Dothideomycetes</taxon>
        <taxon>Pleosporomycetidae</taxon>
        <taxon>Pleosporales</taxon>
        <taxon>Pleomassariaceae</taxon>
        <taxon>Pleomassaria</taxon>
    </lineage>
</organism>
<dbReference type="OrthoDB" id="3799441at2759"/>
<evidence type="ECO:0000313" key="3">
    <source>
        <dbReference type="Proteomes" id="UP000799428"/>
    </source>
</evidence>
<name>A0A6G1JUX7_9PLEO</name>
<sequence length="88" mass="10100">MASWSREAIIALVALFATCFPIFILLWGLVIRRRRHRPSPNRPHNDLPMMSFTQSHRNNSNTHWVYLVRRESEFCAAFAVDAAANSAS</sequence>